<dbReference type="eggNOG" id="COG2932">
    <property type="taxonomic scope" value="Bacteria"/>
</dbReference>
<evidence type="ECO:0000256" key="2">
    <source>
        <dbReference type="ARBA" id="ARBA00023125"/>
    </source>
</evidence>
<keyword evidence="1" id="KW-0805">Transcription regulation</keyword>
<keyword evidence="2" id="KW-0238">DNA-binding</keyword>
<evidence type="ECO:0000256" key="4">
    <source>
        <dbReference type="SAM" id="MobiDB-lite"/>
    </source>
</evidence>
<dbReference type="SMART" id="SM00530">
    <property type="entry name" value="HTH_XRE"/>
    <property type="match status" value="1"/>
</dbReference>
<dbReference type="SUPFAM" id="SSF51306">
    <property type="entry name" value="LexA/Signal peptidase"/>
    <property type="match status" value="1"/>
</dbReference>
<dbReference type="Proteomes" id="UP000002010">
    <property type="component" value="Chromosome"/>
</dbReference>
<feature type="domain" description="HTH cro/C1-type" evidence="5">
    <location>
        <begin position="32"/>
        <end position="86"/>
    </location>
</feature>
<gene>
    <name evidence="6" type="ordered locus">LHK_01994</name>
</gene>
<feature type="compositionally biased region" description="Polar residues" evidence="4">
    <location>
        <begin position="1"/>
        <end position="20"/>
    </location>
</feature>
<dbReference type="CDD" id="cd06529">
    <property type="entry name" value="S24_LexA-like"/>
    <property type="match status" value="1"/>
</dbReference>
<dbReference type="CDD" id="cd00093">
    <property type="entry name" value="HTH_XRE"/>
    <property type="match status" value="1"/>
</dbReference>
<dbReference type="InterPro" id="IPR036286">
    <property type="entry name" value="LexA/Signal_pep-like_sf"/>
</dbReference>
<dbReference type="InterPro" id="IPR039418">
    <property type="entry name" value="LexA-like"/>
</dbReference>
<dbReference type="AlphaFoldDB" id="C1D938"/>
<dbReference type="PROSITE" id="PS50943">
    <property type="entry name" value="HTH_CROC1"/>
    <property type="match status" value="1"/>
</dbReference>
<feature type="region of interest" description="Disordered" evidence="4">
    <location>
        <begin position="1"/>
        <end position="24"/>
    </location>
</feature>
<sequence>MTNLKAPQDNQFPLSGSTNKPENERFELGARLKEVRKARNVSRNEAAAAVGVSVSTMQAWEAGEREPDATKLSSFVRHYGVRADWLLFGDGGMFKPAAPTQAESPRSEVDCPCLDTLGNPVNLQDFVFIPRYNLKASAGHGLDANGEKPIFSMAFRRYWIDNFLRIDPHDLSVLSVKGDSMEGVLNDRDVILINHADNAPKDGLYVLRIDGDLVVKRLQRKPGGKIGIISANEAYAPYDIDLNDLPNDFAIVGRVVWFGRQL</sequence>
<dbReference type="InterPro" id="IPR015927">
    <property type="entry name" value="Peptidase_S24_S26A/B/C"/>
</dbReference>
<reference evidence="6 7" key="1">
    <citation type="journal article" date="2009" name="PLoS Genet.">
        <title>The complete genome and proteome of Laribacter hongkongensis reveal potential mechanisms for adaptations to different temperatures and habitats.</title>
        <authorList>
            <person name="Woo P.C."/>
            <person name="Lau S.K."/>
            <person name="Tse H."/>
            <person name="Teng J.L."/>
            <person name="Curreem S.O."/>
            <person name="Tsang A.K."/>
            <person name="Fan R.Y."/>
            <person name="Wong G.K."/>
            <person name="Huang Y."/>
            <person name="Loman N.J."/>
            <person name="Snyder L.A."/>
            <person name="Cai J.J."/>
            <person name="Huang J.D."/>
            <person name="Mak W."/>
            <person name="Pallen M.J."/>
            <person name="Lok S."/>
            <person name="Yuen K.Y."/>
        </authorList>
    </citation>
    <scope>NUCLEOTIDE SEQUENCE [LARGE SCALE GENOMIC DNA]</scope>
    <source>
        <strain evidence="6 7">HLHK9</strain>
    </source>
</reference>
<dbReference type="GeneID" id="75110445"/>
<dbReference type="STRING" id="557598.LHK_01994"/>
<evidence type="ECO:0000256" key="1">
    <source>
        <dbReference type="ARBA" id="ARBA00023015"/>
    </source>
</evidence>
<dbReference type="RefSeq" id="WP_012697464.1">
    <property type="nucleotide sequence ID" value="NC_012559.1"/>
</dbReference>
<dbReference type="HOGENOM" id="CLU_066192_1_2_4"/>
<dbReference type="InterPro" id="IPR010982">
    <property type="entry name" value="Lambda_DNA-bd_dom_sf"/>
</dbReference>
<dbReference type="EMBL" id="CP001154">
    <property type="protein sequence ID" value="ACO74978.1"/>
    <property type="molecule type" value="Genomic_DNA"/>
</dbReference>
<dbReference type="GO" id="GO:0003677">
    <property type="term" value="F:DNA binding"/>
    <property type="evidence" value="ECO:0007669"/>
    <property type="project" value="UniProtKB-KW"/>
</dbReference>
<dbReference type="Pfam" id="PF00717">
    <property type="entry name" value="Peptidase_S24"/>
    <property type="match status" value="1"/>
</dbReference>
<dbReference type="PANTHER" id="PTHR40661">
    <property type="match status" value="1"/>
</dbReference>
<protein>
    <submittedName>
        <fullName evidence="6">Transcriptional regulator</fullName>
    </submittedName>
</protein>
<dbReference type="Gene3D" id="1.10.260.40">
    <property type="entry name" value="lambda repressor-like DNA-binding domains"/>
    <property type="match status" value="1"/>
</dbReference>
<dbReference type="Gene3D" id="2.10.109.10">
    <property type="entry name" value="Umud Fragment, subunit A"/>
    <property type="match status" value="1"/>
</dbReference>
<name>C1D938_LARHH</name>
<accession>C1D938</accession>
<dbReference type="SUPFAM" id="SSF47413">
    <property type="entry name" value="lambda repressor-like DNA-binding domains"/>
    <property type="match status" value="1"/>
</dbReference>
<dbReference type="InterPro" id="IPR001387">
    <property type="entry name" value="Cro/C1-type_HTH"/>
</dbReference>
<evidence type="ECO:0000313" key="6">
    <source>
        <dbReference type="EMBL" id="ACO74978.1"/>
    </source>
</evidence>
<dbReference type="eggNOG" id="COG1426">
    <property type="taxonomic scope" value="Bacteria"/>
</dbReference>
<keyword evidence="7" id="KW-1185">Reference proteome</keyword>
<dbReference type="Pfam" id="PF01381">
    <property type="entry name" value="HTH_3"/>
    <property type="match status" value="1"/>
</dbReference>
<evidence type="ECO:0000313" key="7">
    <source>
        <dbReference type="Proteomes" id="UP000002010"/>
    </source>
</evidence>
<proteinExistence type="predicted"/>
<dbReference type="PANTHER" id="PTHR40661:SF3">
    <property type="entry name" value="FELS-1 PROPHAGE TRANSCRIPTIONAL REGULATOR"/>
    <property type="match status" value="1"/>
</dbReference>
<evidence type="ECO:0000259" key="5">
    <source>
        <dbReference type="PROSITE" id="PS50943"/>
    </source>
</evidence>
<evidence type="ECO:0000256" key="3">
    <source>
        <dbReference type="ARBA" id="ARBA00023163"/>
    </source>
</evidence>
<organism evidence="6 7">
    <name type="scientific">Laribacter hongkongensis (strain HLHK9)</name>
    <dbReference type="NCBI Taxonomy" id="557598"/>
    <lineage>
        <taxon>Bacteria</taxon>
        <taxon>Pseudomonadati</taxon>
        <taxon>Pseudomonadota</taxon>
        <taxon>Betaproteobacteria</taxon>
        <taxon>Neisseriales</taxon>
        <taxon>Aquaspirillaceae</taxon>
        <taxon>Laribacter</taxon>
    </lineage>
</organism>
<keyword evidence="3" id="KW-0804">Transcription</keyword>
<dbReference type="KEGG" id="lhk:LHK_01994"/>